<dbReference type="InterPro" id="IPR011611">
    <property type="entry name" value="PfkB_dom"/>
</dbReference>
<dbReference type="OrthoDB" id="9775849at2"/>
<evidence type="ECO:0000313" key="6">
    <source>
        <dbReference type="Proteomes" id="UP000294947"/>
    </source>
</evidence>
<dbReference type="SUPFAM" id="SSF53613">
    <property type="entry name" value="Ribokinase-like"/>
    <property type="match status" value="1"/>
</dbReference>
<evidence type="ECO:0000256" key="2">
    <source>
        <dbReference type="ARBA" id="ARBA00022679"/>
    </source>
</evidence>
<dbReference type="GO" id="GO:0006796">
    <property type="term" value="P:phosphate-containing compound metabolic process"/>
    <property type="evidence" value="ECO:0007669"/>
    <property type="project" value="UniProtKB-ARBA"/>
</dbReference>
<dbReference type="EMBL" id="SMKW01000090">
    <property type="protein sequence ID" value="TDD38075.1"/>
    <property type="molecule type" value="Genomic_DNA"/>
</dbReference>
<dbReference type="Proteomes" id="UP000294947">
    <property type="component" value="Unassembled WGS sequence"/>
</dbReference>
<dbReference type="GO" id="GO:0016301">
    <property type="term" value="F:kinase activity"/>
    <property type="evidence" value="ECO:0007669"/>
    <property type="project" value="UniProtKB-KW"/>
</dbReference>
<keyword evidence="6" id="KW-1185">Reference proteome</keyword>
<comment type="caution">
    <text evidence="5">The sequence shown here is derived from an EMBL/GenBank/DDBJ whole genome shotgun (WGS) entry which is preliminary data.</text>
</comment>
<organism evidence="5 6">
    <name type="scientific">Saccharopolyspora elongata</name>
    <dbReference type="NCBI Taxonomy" id="2530387"/>
    <lineage>
        <taxon>Bacteria</taxon>
        <taxon>Bacillati</taxon>
        <taxon>Actinomycetota</taxon>
        <taxon>Actinomycetes</taxon>
        <taxon>Pseudonocardiales</taxon>
        <taxon>Pseudonocardiaceae</taxon>
        <taxon>Saccharopolyspora</taxon>
    </lineage>
</organism>
<dbReference type="PANTHER" id="PTHR10584">
    <property type="entry name" value="SUGAR KINASE"/>
    <property type="match status" value="1"/>
</dbReference>
<dbReference type="Gene3D" id="3.40.1190.20">
    <property type="match status" value="1"/>
</dbReference>
<dbReference type="PRINTS" id="PR00990">
    <property type="entry name" value="RIBOKINASE"/>
</dbReference>
<keyword evidence="3 5" id="KW-0418">Kinase</keyword>
<name>A0A4R4Y1U2_9PSEU</name>
<dbReference type="InterPro" id="IPR029056">
    <property type="entry name" value="Ribokinase-like"/>
</dbReference>
<keyword evidence="2" id="KW-0808">Transferase</keyword>
<protein>
    <submittedName>
        <fullName evidence="5">Carbohydrate kinase</fullName>
    </submittedName>
</protein>
<comment type="similarity">
    <text evidence="1">Belongs to the carbohydrate kinase PfkB family.</text>
</comment>
<evidence type="ECO:0000256" key="1">
    <source>
        <dbReference type="ARBA" id="ARBA00010688"/>
    </source>
</evidence>
<dbReference type="Pfam" id="PF00294">
    <property type="entry name" value="PfkB"/>
    <property type="match status" value="1"/>
</dbReference>
<dbReference type="PANTHER" id="PTHR10584:SF166">
    <property type="entry name" value="RIBOKINASE"/>
    <property type="match status" value="1"/>
</dbReference>
<reference evidence="5 6" key="1">
    <citation type="submission" date="2019-03" db="EMBL/GenBank/DDBJ databases">
        <title>Draft genome sequences of novel Actinobacteria.</title>
        <authorList>
            <person name="Sahin N."/>
            <person name="Ay H."/>
            <person name="Saygin H."/>
        </authorList>
    </citation>
    <scope>NUCLEOTIDE SEQUENCE [LARGE SCALE GENOMIC DNA]</scope>
    <source>
        <strain evidence="5 6">7K502</strain>
    </source>
</reference>
<evidence type="ECO:0000256" key="3">
    <source>
        <dbReference type="ARBA" id="ARBA00022777"/>
    </source>
</evidence>
<evidence type="ECO:0000259" key="4">
    <source>
        <dbReference type="Pfam" id="PF00294"/>
    </source>
</evidence>
<sequence length="319" mass="32955">MSSRLGPGAPAGVASPAAELADVAGRARVLLVGSLNVDTILLAQKEPDDEGAVLVTESITSVGGHAGNCASAFAALGVRAGLVAAVGADEHGDWIVADLAERGVDTSLIVRHPGASTGHAVIPVFDEKHYMLLVRGANELLTEAHLGAIDFAGYDAVVLFDPSRAALQEAVRLARAAPHRPLLCWNPGGIYSRDPVIAELLPECDVVLANRDEFGHLQRALETAGRARDDQDFVITLGDGGSRLVRSGRRWDCPSVPVEVVDPTGAGDAFAASYVLAALAGFEPELRLRLGNRAGALAVTAPGARGHLAALSEVVGALT</sequence>
<feature type="domain" description="Carbohydrate kinase PfkB" evidence="4">
    <location>
        <begin position="28"/>
        <end position="305"/>
    </location>
</feature>
<dbReference type="PROSITE" id="PS00583">
    <property type="entry name" value="PFKB_KINASES_1"/>
    <property type="match status" value="1"/>
</dbReference>
<evidence type="ECO:0000313" key="5">
    <source>
        <dbReference type="EMBL" id="TDD38075.1"/>
    </source>
</evidence>
<dbReference type="InterPro" id="IPR002139">
    <property type="entry name" value="Ribo/fructo_kinase"/>
</dbReference>
<dbReference type="InterPro" id="IPR002173">
    <property type="entry name" value="Carboh/pur_kinase_PfkB_CS"/>
</dbReference>
<dbReference type="AlphaFoldDB" id="A0A4R4Y1U2"/>
<accession>A0A4R4Y1U2</accession>
<dbReference type="RefSeq" id="WP_132493821.1">
    <property type="nucleotide sequence ID" value="NZ_SMKW01000090.1"/>
</dbReference>
<gene>
    <name evidence="5" type="ORF">E1288_39620</name>
</gene>
<proteinExistence type="inferred from homology"/>